<feature type="signal peptide" evidence="8">
    <location>
        <begin position="1"/>
        <end position="19"/>
    </location>
</feature>
<comment type="subcellular location">
    <subcellularLocation>
        <location evidence="1 8">Secreted</location>
    </subcellularLocation>
</comment>
<keyword evidence="5 8" id="KW-0732">Signal</keyword>
<name>A0A2H4ZLC9_ALLSI</name>
<comment type="function">
    <text evidence="8">Has antibacterial activity.</text>
</comment>
<evidence type="ECO:0000256" key="1">
    <source>
        <dbReference type="ARBA" id="ARBA00004613"/>
    </source>
</evidence>
<dbReference type="PIRSF" id="PIRSF001875">
    <property type="entry name" value="Alpha-defensin"/>
    <property type="match status" value="1"/>
</dbReference>
<reference evidence="11" key="2">
    <citation type="journal article" date="2018" name="Dev. Comp. Immunol.">
        <title>A crucial role of paralogous ?-defensin genes in the Chinese alligator innate immune system revealed by the first determination of a Crocodilia defensin cluster.</title>
        <authorList>
            <person name="Tang K.Y."/>
            <person name="Wang X."/>
            <person name="Wan Q.H."/>
            <person name="Fang S.G."/>
        </authorList>
    </citation>
    <scope>NUCLEOTIDE SEQUENCE</scope>
</reference>
<dbReference type="GO" id="GO:0042742">
    <property type="term" value="P:defense response to bacterium"/>
    <property type="evidence" value="ECO:0007669"/>
    <property type="project" value="UniProtKB-UniRule"/>
</dbReference>
<accession>A0A2H4ZLC9</accession>
<sequence>MRLLYLLVGVAFLVFQTQAQDGAVAQDESEAQDLDEMEEEAEDEFVEAEDVAGMGSPELARKDRPRCRKGLFCRPKCGRKEHVIGTCPKGLICCRIL</sequence>
<dbReference type="EMBL" id="MG519841">
    <property type="protein sequence ID" value="AUG31295.1"/>
    <property type="molecule type" value="mRNA"/>
</dbReference>
<dbReference type="InterPro" id="IPR025933">
    <property type="entry name" value="Beta_defensin_dom"/>
</dbReference>
<evidence type="ECO:0000313" key="11">
    <source>
        <dbReference type="EMBL" id="AUG31295.1"/>
    </source>
</evidence>
<reference evidence="11" key="1">
    <citation type="submission" date="2017-11" db="EMBL/GenBank/DDBJ databases">
        <authorList>
            <person name="Han C.G."/>
        </authorList>
    </citation>
    <scope>NUCLEOTIDE SEQUENCE</scope>
</reference>
<evidence type="ECO:0000256" key="4">
    <source>
        <dbReference type="ARBA" id="ARBA00022529"/>
    </source>
</evidence>
<keyword evidence="8" id="KW-0044">Antibiotic</keyword>
<protein>
    <recommendedName>
        <fullName evidence="8">Beta-defensin</fullName>
    </recommendedName>
</protein>
<evidence type="ECO:0000256" key="2">
    <source>
        <dbReference type="ARBA" id="ARBA00007371"/>
    </source>
</evidence>
<dbReference type="Pfam" id="PF13841">
    <property type="entry name" value="Defensin_beta_2"/>
    <property type="match status" value="1"/>
</dbReference>
<evidence type="ECO:0000256" key="5">
    <source>
        <dbReference type="ARBA" id="ARBA00022729"/>
    </source>
</evidence>
<dbReference type="AlphaFoldDB" id="A0A2H4ZLC9"/>
<evidence type="ECO:0000256" key="8">
    <source>
        <dbReference type="RuleBase" id="RU231113"/>
    </source>
</evidence>
<evidence type="ECO:0000256" key="3">
    <source>
        <dbReference type="ARBA" id="ARBA00022525"/>
    </source>
</evidence>
<evidence type="ECO:0000256" key="6">
    <source>
        <dbReference type="ARBA" id="ARBA00022940"/>
    </source>
</evidence>
<comment type="similarity">
    <text evidence="2 8">Belongs to the beta-defensin family.</text>
</comment>
<proteinExistence type="evidence at transcript level"/>
<keyword evidence="4 8" id="KW-0929">Antimicrobial</keyword>
<keyword evidence="9" id="KW-0175">Coiled coil</keyword>
<organism evidence="11">
    <name type="scientific">Alligator sinensis</name>
    <name type="common">Chinese alligator</name>
    <dbReference type="NCBI Taxonomy" id="38654"/>
    <lineage>
        <taxon>Eukaryota</taxon>
        <taxon>Metazoa</taxon>
        <taxon>Chordata</taxon>
        <taxon>Craniata</taxon>
        <taxon>Vertebrata</taxon>
        <taxon>Euteleostomi</taxon>
        <taxon>Archelosauria</taxon>
        <taxon>Archosauria</taxon>
        <taxon>Crocodylia</taxon>
        <taxon>Alligatoridae</taxon>
        <taxon>Alligatorinae</taxon>
        <taxon>Alligator</taxon>
    </lineage>
</organism>
<dbReference type="GO" id="GO:0005615">
    <property type="term" value="C:extracellular space"/>
    <property type="evidence" value="ECO:0007669"/>
    <property type="project" value="InterPro"/>
</dbReference>
<feature type="coiled-coil region" evidence="9">
    <location>
        <begin position="24"/>
        <end position="51"/>
    </location>
</feature>
<feature type="chain" id="PRO_5041014110" description="Beta-defensin" evidence="8">
    <location>
        <begin position="20"/>
        <end position="97"/>
    </location>
</feature>
<evidence type="ECO:0000259" key="10">
    <source>
        <dbReference type="Pfam" id="PF13841"/>
    </source>
</evidence>
<dbReference type="GO" id="GO:0045087">
    <property type="term" value="P:innate immune response"/>
    <property type="evidence" value="ECO:0007669"/>
    <property type="project" value="InterPro"/>
</dbReference>
<evidence type="ECO:0000256" key="9">
    <source>
        <dbReference type="SAM" id="Coils"/>
    </source>
</evidence>
<keyword evidence="3 8" id="KW-0964">Secreted</keyword>
<feature type="domain" description="Beta-defensin" evidence="10">
    <location>
        <begin position="73"/>
        <end position="94"/>
    </location>
</feature>
<evidence type="ECO:0000256" key="7">
    <source>
        <dbReference type="ARBA" id="ARBA00023157"/>
    </source>
</evidence>
<dbReference type="InterPro" id="IPR016327">
    <property type="entry name" value="Alpha-defensin"/>
</dbReference>
<keyword evidence="6 8" id="KW-0211">Defensin</keyword>
<keyword evidence="7" id="KW-1015">Disulfide bond</keyword>